<reference evidence="3" key="1">
    <citation type="journal article" date="2013" name="Nat. Genet.">
        <title>The draft genomes of soft-shell turtle and green sea turtle yield insights into the development and evolution of the turtle-specific body plan.</title>
        <authorList>
            <person name="Wang Z."/>
            <person name="Pascual-Anaya J."/>
            <person name="Zadissa A."/>
            <person name="Li W."/>
            <person name="Niimura Y."/>
            <person name="Huang Z."/>
            <person name="Li C."/>
            <person name="White S."/>
            <person name="Xiong Z."/>
            <person name="Fang D."/>
            <person name="Wang B."/>
            <person name="Ming Y."/>
            <person name="Chen Y."/>
            <person name="Zheng Y."/>
            <person name="Kuraku S."/>
            <person name="Pignatelli M."/>
            <person name="Herrero J."/>
            <person name="Beal K."/>
            <person name="Nozawa M."/>
            <person name="Li Q."/>
            <person name="Wang J."/>
            <person name="Zhang H."/>
            <person name="Yu L."/>
            <person name="Shigenobu S."/>
            <person name="Wang J."/>
            <person name="Liu J."/>
            <person name="Flicek P."/>
            <person name="Searle S."/>
            <person name="Wang J."/>
            <person name="Kuratani S."/>
            <person name="Yin Y."/>
            <person name="Aken B."/>
            <person name="Zhang G."/>
            <person name="Irie N."/>
        </authorList>
    </citation>
    <scope>NUCLEOTIDE SEQUENCE [LARGE SCALE GENOMIC DNA]</scope>
</reference>
<evidence type="ECO:0000313" key="2">
    <source>
        <dbReference type="EMBL" id="EMP32881.1"/>
    </source>
</evidence>
<sequence>MDSGKGPHGRDNGVNGHRGRRCPPRWGTRSVARSSEALLASLSRQRDKSTGYELSAPRLDSDLRVDPLAPAEAYSPMPASSPEPDDTITTPLPSAPQKDFRAHQDLLKRVASSLQLQAEEMEGLSDSLFNVLSPSVSGCVALPLHQGVANFSNALWLTLAPLAPISRKAERKYFVPAKNHEYLYSHLAPNSLVVESVNHREWKGQPAATPQE</sequence>
<dbReference type="Proteomes" id="UP000031443">
    <property type="component" value="Unassembled WGS sequence"/>
</dbReference>
<proteinExistence type="predicted"/>
<dbReference type="AlphaFoldDB" id="M7B4Q2"/>
<name>M7B4Q2_CHEMY</name>
<dbReference type="EMBL" id="KB538352">
    <property type="protein sequence ID" value="EMP32881.1"/>
    <property type="molecule type" value="Genomic_DNA"/>
</dbReference>
<feature type="compositionally biased region" description="Low complexity" evidence="1">
    <location>
        <begin position="29"/>
        <end position="43"/>
    </location>
</feature>
<keyword evidence="3" id="KW-1185">Reference proteome</keyword>
<organism evidence="2 3">
    <name type="scientific">Chelonia mydas</name>
    <name type="common">Green sea-turtle</name>
    <name type="synonym">Chelonia agassizi</name>
    <dbReference type="NCBI Taxonomy" id="8469"/>
    <lineage>
        <taxon>Eukaryota</taxon>
        <taxon>Metazoa</taxon>
        <taxon>Chordata</taxon>
        <taxon>Craniata</taxon>
        <taxon>Vertebrata</taxon>
        <taxon>Euteleostomi</taxon>
        <taxon>Archelosauria</taxon>
        <taxon>Testudinata</taxon>
        <taxon>Testudines</taxon>
        <taxon>Cryptodira</taxon>
        <taxon>Durocryptodira</taxon>
        <taxon>Americhelydia</taxon>
        <taxon>Chelonioidea</taxon>
        <taxon>Cheloniidae</taxon>
        <taxon>Chelonia</taxon>
    </lineage>
</organism>
<accession>M7B4Q2</accession>
<dbReference type="Gene3D" id="1.10.287.3160">
    <property type="match status" value="1"/>
</dbReference>
<evidence type="ECO:0000256" key="1">
    <source>
        <dbReference type="SAM" id="MobiDB-lite"/>
    </source>
</evidence>
<gene>
    <name evidence="2" type="ORF">UY3_09965</name>
</gene>
<feature type="region of interest" description="Disordered" evidence="1">
    <location>
        <begin position="1"/>
        <end position="97"/>
    </location>
</feature>
<protein>
    <submittedName>
        <fullName evidence="2">Uncharacterized protein</fullName>
    </submittedName>
</protein>
<evidence type="ECO:0000313" key="3">
    <source>
        <dbReference type="Proteomes" id="UP000031443"/>
    </source>
</evidence>